<feature type="transmembrane region" description="Helical" evidence="6">
    <location>
        <begin position="825"/>
        <end position="850"/>
    </location>
</feature>
<feature type="transmembrane region" description="Helical" evidence="6">
    <location>
        <begin position="753"/>
        <end position="772"/>
    </location>
</feature>
<keyword evidence="2" id="KW-1003">Cell membrane</keyword>
<dbReference type="InterPro" id="IPR050545">
    <property type="entry name" value="Mycobact_MmpL"/>
</dbReference>
<feature type="transmembrane region" description="Helical" evidence="6">
    <location>
        <begin position="793"/>
        <end position="819"/>
    </location>
</feature>
<evidence type="ECO:0000313" key="9">
    <source>
        <dbReference type="Proteomes" id="UP000663292"/>
    </source>
</evidence>
<dbReference type="InterPro" id="IPR000731">
    <property type="entry name" value="SSD"/>
</dbReference>
<feature type="domain" description="SSD" evidence="7">
    <location>
        <begin position="694"/>
        <end position="850"/>
    </location>
</feature>
<evidence type="ECO:0000256" key="1">
    <source>
        <dbReference type="ARBA" id="ARBA00004651"/>
    </source>
</evidence>
<dbReference type="Proteomes" id="UP000663292">
    <property type="component" value="Chromosome"/>
</dbReference>
<comment type="subcellular location">
    <subcellularLocation>
        <location evidence="1">Cell membrane</location>
        <topology evidence="1">Multi-pass membrane protein</topology>
    </subcellularLocation>
</comment>
<evidence type="ECO:0000259" key="7">
    <source>
        <dbReference type="PROSITE" id="PS50156"/>
    </source>
</evidence>
<dbReference type="SUPFAM" id="SSF82866">
    <property type="entry name" value="Multidrug efflux transporter AcrB transmembrane domain"/>
    <property type="match status" value="2"/>
</dbReference>
<organism evidence="8 9">
    <name type="scientific">Halapricum desulfuricans</name>
    <dbReference type="NCBI Taxonomy" id="2841257"/>
    <lineage>
        <taxon>Archaea</taxon>
        <taxon>Methanobacteriati</taxon>
        <taxon>Methanobacteriota</taxon>
        <taxon>Stenosarchaea group</taxon>
        <taxon>Halobacteria</taxon>
        <taxon>Halobacteriales</taxon>
        <taxon>Haloarculaceae</taxon>
        <taxon>Halapricum</taxon>
    </lineage>
</organism>
<dbReference type="PANTHER" id="PTHR33406">
    <property type="entry name" value="MEMBRANE PROTEIN MJ1562-RELATED"/>
    <property type="match status" value="1"/>
</dbReference>
<feature type="transmembrane region" description="Helical" evidence="6">
    <location>
        <begin position="451"/>
        <end position="470"/>
    </location>
</feature>
<feature type="transmembrane region" description="Helical" evidence="6">
    <location>
        <begin position="695"/>
        <end position="714"/>
    </location>
</feature>
<feature type="transmembrane region" description="Helical" evidence="6">
    <location>
        <begin position="387"/>
        <end position="409"/>
    </location>
</feature>
<feature type="transmembrane region" description="Helical" evidence="6">
    <location>
        <begin position="345"/>
        <end position="367"/>
    </location>
</feature>
<evidence type="ECO:0000256" key="2">
    <source>
        <dbReference type="ARBA" id="ARBA00022475"/>
    </source>
</evidence>
<sequence length="862" mass="90403">MGGPVAQRYADWIATHSKLVVLAVLLVTSVVAAGATLGDAGSSDVGQFEIDSEETRAGEFVRDNYGGDDGIVAQIVVRNESGDVLTQESLLEGLYLQRSVRDDETLNATLAEPGTVGIENVVATAAVHASSGETRQPDGVPSLDRQIEALENLDRRGFEQLLERVLDPDAELPGEQDPYAFLPRSYDPGETSAEARLTLLFQADDSGSNADPPAYDAQVEIDKLVEQRFDDAFVFGQGIQDDASSRATGDSFAIITPFALALIVFVLGITYRDVLDILLAFVGIGIVMAWLAGIMGWLAIPMNVILIAVPFLLIGLSIDYALHVVMRYREARQGTLERGDGGEHLSIRAAMALGFGGVVLALAAATVSTGVGFLSNVVSPLPAIQDFAVLSAGGIFATFVAFGVFLPALKIEVDSVVENRLGRSRAKPAFGVESGLANAVLERLASLATRAPVAIVAVALVLAVAGGYSATTIDTEFNEADFLPQDAPDWAEYLPGPLEPGTYTIADDFEYLSDNFQLRGDDGQSQVLIRGDVTDGSVLSAIDNASHAVESDSSIQLAPGGQAAIDGPHTVLRDAVDSGDNPGFAARVAANDTDGDGLPEENVTAIYAELFEIDSEAASNVLSRNEDGTITSARLLLSVRSSESAQTIAGDTRAFATQVERDAADNGDGTTEITAVATGGTVTTAVIQDALLETLIEAFAVTLVVILGFLTALFRVRYGSWSLGPVALVPVVVALAWLLGAMSVLGVSFNSETAVITSLAIGLGVDYSIHASERFMDERERAESLASALNRTITGTGGALLASAATTAAAFGVLAFALSPPLQRFGIVTGLAIVFAFVAVVTMLPGLLVVRERLLNGRFTEV</sequence>
<dbReference type="GO" id="GO:0005886">
    <property type="term" value="C:plasma membrane"/>
    <property type="evidence" value="ECO:0007669"/>
    <property type="project" value="UniProtKB-SubCell"/>
</dbReference>
<protein>
    <submittedName>
        <fullName evidence="8">Putative exporter of the RND superfamily</fullName>
    </submittedName>
</protein>
<keyword evidence="9" id="KW-1185">Reference proteome</keyword>
<accession>A0A897NR09</accession>
<proteinExistence type="predicted"/>
<keyword evidence="4 6" id="KW-1133">Transmembrane helix</keyword>
<feature type="transmembrane region" description="Helical" evidence="6">
    <location>
        <begin position="278"/>
        <end position="298"/>
    </location>
</feature>
<evidence type="ECO:0000256" key="5">
    <source>
        <dbReference type="ARBA" id="ARBA00023136"/>
    </source>
</evidence>
<evidence type="ECO:0000313" key="8">
    <source>
        <dbReference type="EMBL" id="QSG14671.1"/>
    </source>
</evidence>
<evidence type="ECO:0000256" key="4">
    <source>
        <dbReference type="ARBA" id="ARBA00022989"/>
    </source>
</evidence>
<dbReference type="RefSeq" id="WP_229122719.1">
    <property type="nucleotide sequence ID" value="NZ_CP064791.1"/>
</dbReference>
<gene>
    <name evidence="8" type="ORF">HSEST_1138</name>
</gene>
<feature type="transmembrane region" description="Helical" evidence="6">
    <location>
        <begin position="726"/>
        <end position="747"/>
    </location>
</feature>
<feature type="domain" description="SSD" evidence="7">
    <location>
        <begin position="293"/>
        <end position="412"/>
    </location>
</feature>
<reference evidence="8 9" key="1">
    <citation type="submission" date="2020-11" db="EMBL/GenBank/DDBJ databases">
        <title>Carbohydrate-dependent, anaerobic sulfur respiration: A novel catabolism in halophilic archaea.</title>
        <authorList>
            <person name="Sorokin D.Y."/>
            <person name="Messina E."/>
            <person name="Smedile F."/>
            <person name="La Cono V."/>
            <person name="Hallsworth J.E."/>
            <person name="Yakimov M.M."/>
        </authorList>
    </citation>
    <scope>NUCLEOTIDE SEQUENCE [LARGE SCALE GENOMIC DNA]</scope>
    <source>
        <strain evidence="8 9">HSR-Est</strain>
    </source>
</reference>
<dbReference type="InterPro" id="IPR004869">
    <property type="entry name" value="MMPL_dom"/>
</dbReference>
<dbReference type="PANTHER" id="PTHR33406:SF13">
    <property type="entry name" value="MEMBRANE PROTEIN YDFJ"/>
    <property type="match status" value="1"/>
</dbReference>
<keyword evidence="5 6" id="KW-0472">Membrane</keyword>
<dbReference type="GeneID" id="68857774"/>
<dbReference type="Gene3D" id="1.20.1640.10">
    <property type="entry name" value="Multidrug efflux transporter AcrB transmembrane domain"/>
    <property type="match status" value="2"/>
</dbReference>
<keyword evidence="3 6" id="KW-0812">Transmembrane</keyword>
<dbReference type="Pfam" id="PF03176">
    <property type="entry name" value="MMPL"/>
    <property type="match status" value="2"/>
</dbReference>
<dbReference type="EMBL" id="CP064791">
    <property type="protein sequence ID" value="QSG14671.1"/>
    <property type="molecule type" value="Genomic_DNA"/>
</dbReference>
<feature type="transmembrane region" description="Helical" evidence="6">
    <location>
        <begin position="304"/>
        <end position="325"/>
    </location>
</feature>
<dbReference type="AlphaFoldDB" id="A0A897NR09"/>
<feature type="transmembrane region" description="Helical" evidence="6">
    <location>
        <begin position="252"/>
        <end position="271"/>
    </location>
</feature>
<dbReference type="PROSITE" id="PS50156">
    <property type="entry name" value="SSD"/>
    <property type="match status" value="2"/>
</dbReference>
<evidence type="ECO:0000256" key="6">
    <source>
        <dbReference type="SAM" id="Phobius"/>
    </source>
</evidence>
<name>A0A897NR09_9EURY</name>
<evidence type="ECO:0000256" key="3">
    <source>
        <dbReference type="ARBA" id="ARBA00022692"/>
    </source>
</evidence>